<sequence>MVTGRECDLRSKSNAIVSNIHYIKLTTSGFLLHPNQRIQDNPTNVIRDARKENKDQRSAATFGRGYCRWDELSFHSASPKAPTTQRPVTHLNHIYSYPMQQGPGHTGLNSASQQPPSIPHIRPNRNLCPMT</sequence>
<accession>A0ABQ5D973</accession>
<dbReference type="Proteomes" id="UP001151760">
    <property type="component" value="Unassembled WGS sequence"/>
</dbReference>
<proteinExistence type="predicted"/>
<gene>
    <name evidence="2" type="ORF">Tco_0925921</name>
</gene>
<dbReference type="EMBL" id="BQNB010015055">
    <property type="protein sequence ID" value="GJT35502.1"/>
    <property type="molecule type" value="Genomic_DNA"/>
</dbReference>
<reference evidence="2" key="1">
    <citation type="journal article" date="2022" name="Int. J. Mol. Sci.">
        <title>Draft Genome of Tanacetum Coccineum: Genomic Comparison of Closely Related Tanacetum-Family Plants.</title>
        <authorList>
            <person name="Yamashiro T."/>
            <person name="Shiraishi A."/>
            <person name="Nakayama K."/>
            <person name="Satake H."/>
        </authorList>
    </citation>
    <scope>NUCLEOTIDE SEQUENCE</scope>
</reference>
<evidence type="ECO:0000313" key="3">
    <source>
        <dbReference type="Proteomes" id="UP001151760"/>
    </source>
</evidence>
<keyword evidence="3" id="KW-1185">Reference proteome</keyword>
<organism evidence="2 3">
    <name type="scientific">Tanacetum coccineum</name>
    <dbReference type="NCBI Taxonomy" id="301880"/>
    <lineage>
        <taxon>Eukaryota</taxon>
        <taxon>Viridiplantae</taxon>
        <taxon>Streptophyta</taxon>
        <taxon>Embryophyta</taxon>
        <taxon>Tracheophyta</taxon>
        <taxon>Spermatophyta</taxon>
        <taxon>Magnoliopsida</taxon>
        <taxon>eudicotyledons</taxon>
        <taxon>Gunneridae</taxon>
        <taxon>Pentapetalae</taxon>
        <taxon>asterids</taxon>
        <taxon>campanulids</taxon>
        <taxon>Asterales</taxon>
        <taxon>Asteraceae</taxon>
        <taxon>Asteroideae</taxon>
        <taxon>Anthemideae</taxon>
        <taxon>Anthemidinae</taxon>
        <taxon>Tanacetum</taxon>
    </lineage>
</organism>
<evidence type="ECO:0000313" key="2">
    <source>
        <dbReference type="EMBL" id="GJT35502.1"/>
    </source>
</evidence>
<reference evidence="2" key="2">
    <citation type="submission" date="2022-01" db="EMBL/GenBank/DDBJ databases">
        <authorList>
            <person name="Yamashiro T."/>
            <person name="Shiraishi A."/>
            <person name="Satake H."/>
            <person name="Nakayama K."/>
        </authorList>
    </citation>
    <scope>NUCLEOTIDE SEQUENCE</scope>
</reference>
<evidence type="ECO:0000256" key="1">
    <source>
        <dbReference type="SAM" id="MobiDB-lite"/>
    </source>
</evidence>
<name>A0ABQ5D973_9ASTR</name>
<feature type="region of interest" description="Disordered" evidence="1">
    <location>
        <begin position="96"/>
        <end position="131"/>
    </location>
</feature>
<comment type="caution">
    <text evidence="2">The sequence shown here is derived from an EMBL/GenBank/DDBJ whole genome shotgun (WGS) entry which is preliminary data.</text>
</comment>
<protein>
    <submittedName>
        <fullName evidence="2">Uncharacterized protein</fullName>
    </submittedName>
</protein>